<evidence type="ECO:0000256" key="6">
    <source>
        <dbReference type="ARBA" id="ARBA00023141"/>
    </source>
</evidence>
<keyword evidence="3 7" id="KW-0547">Nucleotide-binding</keyword>
<keyword evidence="6 7" id="KW-0057">Aromatic amino acid biosynthesis</keyword>
<keyword evidence="5 7" id="KW-0067">ATP-binding</keyword>
<dbReference type="AlphaFoldDB" id="A0A7X1Z8T7"/>
<feature type="binding site" evidence="7">
    <location>
        <position position="28"/>
    </location>
    <ligand>
        <name>substrate</name>
    </ligand>
</feature>
<reference evidence="8 9" key="1">
    <citation type="submission" date="2019-10" db="EMBL/GenBank/DDBJ databases">
        <authorList>
            <person name="Dong K."/>
        </authorList>
    </citation>
    <scope>NUCLEOTIDE SEQUENCE [LARGE SCALE GENOMIC DNA]</scope>
    <source>
        <strain evidence="8 9">DSM 28960</strain>
    </source>
</reference>
<evidence type="ECO:0000256" key="7">
    <source>
        <dbReference type="HAMAP-Rule" id="MF_00109"/>
    </source>
</evidence>
<proteinExistence type="inferred from homology"/>
<dbReference type="OrthoDB" id="9800332at2"/>
<keyword evidence="2 7" id="KW-0808">Transferase</keyword>
<evidence type="ECO:0000256" key="2">
    <source>
        <dbReference type="ARBA" id="ARBA00022679"/>
    </source>
</evidence>
<accession>A0A7X1Z8T7</accession>
<dbReference type="GO" id="GO:0008652">
    <property type="term" value="P:amino acid biosynthetic process"/>
    <property type="evidence" value="ECO:0007669"/>
    <property type="project" value="UniProtKB-KW"/>
</dbReference>
<feature type="binding site" evidence="7">
    <location>
        <position position="113"/>
    </location>
    <ligand>
        <name>ATP</name>
        <dbReference type="ChEBI" id="CHEBI:30616"/>
    </ligand>
</feature>
<evidence type="ECO:0000256" key="4">
    <source>
        <dbReference type="ARBA" id="ARBA00022777"/>
    </source>
</evidence>
<keyword evidence="7" id="KW-0460">Magnesium</keyword>
<dbReference type="RefSeq" id="WP_153496055.1">
    <property type="nucleotide sequence ID" value="NZ_CBCRWP010000003.1"/>
</dbReference>
<dbReference type="GO" id="GO:0009073">
    <property type="term" value="P:aromatic amino acid family biosynthetic process"/>
    <property type="evidence" value="ECO:0007669"/>
    <property type="project" value="UniProtKB-KW"/>
</dbReference>
<name>A0A7X1Z8T7_9LACT</name>
<evidence type="ECO:0000313" key="9">
    <source>
        <dbReference type="Proteomes" id="UP000439550"/>
    </source>
</evidence>
<dbReference type="Pfam" id="PF01202">
    <property type="entry name" value="SKI"/>
    <property type="match status" value="1"/>
</dbReference>
<sequence length="165" mass="18817">MSVILIGFMGAGKSTVAKALSADYIDLDRVIERQIQRSIASYFEEFGEAQFRVLEGEVLAEQLKKNLPIATGGGIVERIENRKLLKQHMQVVYLKADFSVLFDRILNDATHVRPLAKNGEAVLKARYLAREKYYETLANLVINVNQKTPEEIARHIREWQKEGEI</sequence>
<dbReference type="InterPro" id="IPR027417">
    <property type="entry name" value="P-loop_NTPase"/>
</dbReference>
<dbReference type="Proteomes" id="UP000439550">
    <property type="component" value="Unassembled WGS sequence"/>
</dbReference>
<dbReference type="PANTHER" id="PTHR21087">
    <property type="entry name" value="SHIKIMATE KINASE"/>
    <property type="match status" value="1"/>
</dbReference>
<feature type="binding site" evidence="7">
    <location>
        <position position="14"/>
    </location>
    <ligand>
        <name>Mg(2+)</name>
        <dbReference type="ChEBI" id="CHEBI:18420"/>
    </ligand>
</feature>
<dbReference type="SUPFAM" id="SSF52540">
    <property type="entry name" value="P-loop containing nucleoside triphosphate hydrolases"/>
    <property type="match status" value="1"/>
</dbReference>
<dbReference type="EMBL" id="WITJ01000006">
    <property type="protein sequence ID" value="MQW39379.1"/>
    <property type="molecule type" value="Genomic_DNA"/>
</dbReference>
<dbReference type="InterPro" id="IPR000623">
    <property type="entry name" value="Shikimate_kinase/TSH1"/>
</dbReference>
<dbReference type="CDD" id="cd00464">
    <property type="entry name" value="SK"/>
    <property type="match status" value="1"/>
</dbReference>
<dbReference type="HAMAP" id="MF_00109">
    <property type="entry name" value="Shikimate_kinase"/>
    <property type="match status" value="1"/>
</dbReference>
<protein>
    <recommendedName>
        <fullName evidence="7">Shikimate kinase</fullName>
        <shortName evidence="7">SK</shortName>
        <ecNumber evidence="7">2.7.1.71</ecNumber>
    </recommendedName>
</protein>
<comment type="cofactor">
    <cofactor evidence="7">
        <name>Mg(2+)</name>
        <dbReference type="ChEBI" id="CHEBI:18420"/>
    </cofactor>
    <text evidence="7">Binds 1 Mg(2+) ion per subunit.</text>
</comment>
<dbReference type="GO" id="GO:0005829">
    <property type="term" value="C:cytosol"/>
    <property type="evidence" value="ECO:0007669"/>
    <property type="project" value="TreeGrafter"/>
</dbReference>
<evidence type="ECO:0000256" key="5">
    <source>
        <dbReference type="ARBA" id="ARBA00022840"/>
    </source>
</evidence>
<comment type="function">
    <text evidence="7">Catalyzes the specific phosphorylation of the 3-hydroxyl group of shikimic acid using ATP as a cosubstrate.</text>
</comment>
<keyword evidence="7" id="KW-0479">Metal-binding</keyword>
<feature type="binding site" evidence="7">
    <location>
        <position position="52"/>
    </location>
    <ligand>
        <name>substrate</name>
    </ligand>
</feature>
<keyword evidence="9" id="KW-1185">Reference proteome</keyword>
<keyword evidence="4 7" id="KW-0418">Kinase</keyword>
<comment type="subcellular location">
    <subcellularLocation>
        <location evidence="7">Cytoplasm</location>
    </subcellularLocation>
</comment>
<comment type="caution">
    <text evidence="7">Lacks conserved residue(s) required for the propagation of feature annotation.</text>
</comment>
<gene>
    <name evidence="7" type="primary">aroK</name>
    <name evidence="8" type="ORF">GHI93_05420</name>
</gene>
<dbReference type="PRINTS" id="PR01100">
    <property type="entry name" value="SHIKIMTKNASE"/>
</dbReference>
<dbReference type="InterPro" id="IPR031322">
    <property type="entry name" value="Shikimate/glucono_kinase"/>
</dbReference>
<comment type="pathway">
    <text evidence="7">Metabolic intermediate biosynthesis; chorismate biosynthesis; chorismate from D-erythrose 4-phosphate and phosphoenolpyruvate: step 5/7.</text>
</comment>
<dbReference type="EC" id="2.7.1.71" evidence="7"/>
<comment type="similarity">
    <text evidence="7">Belongs to the shikimate kinase family.</text>
</comment>
<dbReference type="GO" id="GO:0009423">
    <property type="term" value="P:chorismate biosynthetic process"/>
    <property type="evidence" value="ECO:0007669"/>
    <property type="project" value="UniProtKB-UniRule"/>
</dbReference>
<organism evidence="8 9">
    <name type="scientific">Lactococcus hircilactis</name>
    <dbReference type="NCBI Taxonomy" id="1494462"/>
    <lineage>
        <taxon>Bacteria</taxon>
        <taxon>Bacillati</taxon>
        <taxon>Bacillota</taxon>
        <taxon>Bacilli</taxon>
        <taxon>Lactobacillales</taxon>
        <taxon>Streptococcaceae</taxon>
        <taxon>Lactococcus</taxon>
    </lineage>
</organism>
<dbReference type="GO" id="GO:0005524">
    <property type="term" value="F:ATP binding"/>
    <property type="evidence" value="ECO:0007669"/>
    <property type="project" value="UniProtKB-UniRule"/>
</dbReference>
<feature type="binding site" evidence="7">
    <location>
        <position position="73"/>
    </location>
    <ligand>
        <name>substrate</name>
    </ligand>
</feature>
<dbReference type="UniPathway" id="UPA00053">
    <property type="reaction ID" value="UER00088"/>
</dbReference>
<dbReference type="Gene3D" id="3.40.50.300">
    <property type="entry name" value="P-loop containing nucleotide triphosphate hydrolases"/>
    <property type="match status" value="1"/>
</dbReference>
<dbReference type="GO" id="GO:0004765">
    <property type="term" value="F:shikimate kinase activity"/>
    <property type="evidence" value="ECO:0007669"/>
    <property type="project" value="UniProtKB-UniRule"/>
</dbReference>
<feature type="binding site" evidence="7">
    <location>
        <begin position="10"/>
        <end position="15"/>
    </location>
    <ligand>
        <name>ATP</name>
        <dbReference type="ChEBI" id="CHEBI:30616"/>
    </ligand>
</feature>
<evidence type="ECO:0000313" key="8">
    <source>
        <dbReference type="EMBL" id="MQW39379.1"/>
    </source>
</evidence>
<evidence type="ECO:0000256" key="1">
    <source>
        <dbReference type="ARBA" id="ARBA00022605"/>
    </source>
</evidence>
<comment type="caution">
    <text evidence="8">The sequence shown here is derived from an EMBL/GenBank/DDBJ whole genome shotgun (WGS) entry which is preliminary data.</text>
</comment>
<evidence type="ECO:0000256" key="3">
    <source>
        <dbReference type="ARBA" id="ARBA00022741"/>
    </source>
</evidence>
<feature type="binding site" evidence="7">
    <location>
        <position position="130"/>
    </location>
    <ligand>
        <name>substrate</name>
    </ligand>
</feature>
<dbReference type="GO" id="GO:0000287">
    <property type="term" value="F:magnesium ion binding"/>
    <property type="evidence" value="ECO:0007669"/>
    <property type="project" value="UniProtKB-UniRule"/>
</dbReference>
<keyword evidence="1 7" id="KW-0028">Amino-acid biosynthesis</keyword>
<comment type="subunit">
    <text evidence="7">Monomer.</text>
</comment>
<comment type="catalytic activity">
    <reaction evidence="7">
        <text>shikimate + ATP = 3-phosphoshikimate + ADP + H(+)</text>
        <dbReference type="Rhea" id="RHEA:13121"/>
        <dbReference type="ChEBI" id="CHEBI:15378"/>
        <dbReference type="ChEBI" id="CHEBI:30616"/>
        <dbReference type="ChEBI" id="CHEBI:36208"/>
        <dbReference type="ChEBI" id="CHEBI:145989"/>
        <dbReference type="ChEBI" id="CHEBI:456216"/>
        <dbReference type="EC" id="2.7.1.71"/>
    </reaction>
</comment>
<dbReference type="PANTHER" id="PTHR21087:SF16">
    <property type="entry name" value="SHIKIMATE KINASE 1, CHLOROPLASTIC"/>
    <property type="match status" value="1"/>
</dbReference>
<keyword evidence="7" id="KW-0963">Cytoplasm</keyword>